<dbReference type="Gene3D" id="2.60.40.200">
    <property type="entry name" value="Superoxide dismutase, copper/zinc binding domain"/>
    <property type="match status" value="4"/>
</dbReference>
<proteinExistence type="predicted"/>
<dbReference type="GO" id="GO:0006801">
    <property type="term" value="P:superoxide metabolic process"/>
    <property type="evidence" value="ECO:0007669"/>
    <property type="project" value="InterPro"/>
</dbReference>
<keyword evidence="3" id="KW-1185">Reference proteome</keyword>
<evidence type="ECO:0000313" key="3">
    <source>
        <dbReference type="Proteomes" id="UP000677803"/>
    </source>
</evidence>
<dbReference type="InterPro" id="IPR001424">
    <property type="entry name" value="SOD_Cu_Zn_dom"/>
</dbReference>
<comment type="caution">
    <text evidence="2">The sequence shown here is derived from an EMBL/GenBank/DDBJ whole genome shotgun (WGS) entry which is preliminary data.</text>
</comment>
<feature type="domain" description="Superoxide dismutase copper/zinc binding" evidence="1">
    <location>
        <begin position="262"/>
        <end position="383"/>
    </location>
</feature>
<gene>
    <name evidence="2" type="ORF">MMEN_LOCUS12532</name>
</gene>
<feature type="domain" description="Superoxide dismutase copper/zinc binding" evidence="1">
    <location>
        <begin position="580"/>
        <end position="699"/>
    </location>
</feature>
<dbReference type="EMBL" id="CAJRST010013335">
    <property type="protein sequence ID" value="CAG5928887.1"/>
    <property type="molecule type" value="Genomic_DNA"/>
</dbReference>
<dbReference type="OrthoDB" id="159229at2759"/>
<reference evidence="2" key="1">
    <citation type="submission" date="2021-05" db="EMBL/GenBank/DDBJ databases">
        <authorList>
            <person name="Tigano A."/>
        </authorList>
    </citation>
    <scope>NUCLEOTIDE SEQUENCE</scope>
</reference>
<dbReference type="AlphaFoldDB" id="A0A8S4BAH7"/>
<dbReference type="PANTHER" id="PTHR20910:SF1">
    <property type="entry name" value="SUPEROXIDE DISMUTASE COPPER_ZINC BINDING DOMAIN-CONTAINING PROTEIN"/>
    <property type="match status" value="1"/>
</dbReference>
<dbReference type="InterPro" id="IPR036423">
    <property type="entry name" value="SOD-like_Cu/Zn_dom_sf"/>
</dbReference>
<protein>
    <submittedName>
        <fullName evidence="2">(Atlantic silverside) hypothetical protein</fullName>
    </submittedName>
</protein>
<evidence type="ECO:0000259" key="1">
    <source>
        <dbReference type="Pfam" id="PF00080"/>
    </source>
</evidence>
<accession>A0A8S4BAH7</accession>
<dbReference type="Pfam" id="PF00080">
    <property type="entry name" value="Sod_Cu"/>
    <property type="match status" value="3"/>
</dbReference>
<organism evidence="2 3">
    <name type="scientific">Menidia menidia</name>
    <name type="common">Atlantic silverside</name>
    <dbReference type="NCBI Taxonomy" id="238744"/>
    <lineage>
        <taxon>Eukaryota</taxon>
        <taxon>Metazoa</taxon>
        <taxon>Chordata</taxon>
        <taxon>Craniata</taxon>
        <taxon>Vertebrata</taxon>
        <taxon>Euteleostomi</taxon>
        <taxon>Actinopterygii</taxon>
        <taxon>Neopterygii</taxon>
        <taxon>Teleostei</taxon>
        <taxon>Neoteleostei</taxon>
        <taxon>Acanthomorphata</taxon>
        <taxon>Ovalentaria</taxon>
        <taxon>Atherinomorphae</taxon>
        <taxon>Atheriniformes</taxon>
        <taxon>Atherinopsidae</taxon>
        <taxon>Menidiinae</taxon>
        <taxon>Menidia</taxon>
    </lineage>
</organism>
<dbReference type="Proteomes" id="UP000677803">
    <property type="component" value="Unassembled WGS sequence"/>
</dbReference>
<dbReference type="GO" id="GO:0046872">
    <property type="term" value="F:metal ion binding"/>
    <property type="evidence" value="ECO:0007669"/>
    <property type="project" value="InterPro"/>
</dbReference>
<evidence type="ECO:0000313" key="2">
    <source>
        <dbReference type="EMBL" id="CAG5928887.1"/>
    </source>
</evidence>
<dbReference type="InterPro" id="IPR053257">
    <property type="entry name" value="Cu-only_SOD"/>
</dbReference>
<dbReference type="SUPFAM" id="SSF49329">
    <property type="entry name" value="Cu,Zn superoxide dismutase-like"/>
    <property type="match status" value="4"/>
</dbReference>
<sequence>MTACFFHVIFPDSITCAQFLAPLNMEGVTGRVLFDSSSRTAHVNVSGAGSCGVVNVSLSEFPVMYGHFAQPCSEANIGPSIFTFTVDATSESTINMSSLFERRPNLDDLSLSLQTCNGTKVCTTVSQGQTLLTQQARFTDSIVGNVYLRLNQNSTNAWLLADLVTVGQVNISQTNVTLFGSTSTDSSCANLLENLDPSALVTLGVVKVGHPLQLQKSRLDLDSLSTTYSFLLLNTGSEYRCAQMYNISEKQVRAFVNMRGIKGFFHFHQASPFDVTKMTVNLENLGKIVGPFHVHLFPLPSVGSSMCSNDDVGGHWNPFKIDKNDIMYPKQPGSTHDKYEMGDLSAKHMSLEGKDAVNVMFTDFNLPLFGPNSIVGRSVVIHKVDGSRHVCASIGYPGEVMTGKAIFQGLVVGEVWFTQLVNRPLSDVSVFMDLSYGNSTMAKTMNHNWHVHVYPISSERDDDEGRCGTTGGHWNPFNVNTGDISYSLHCSTSGPMCCEVGDLSSKLSTINLDSRVGKVDAKHFFTDVTSWLPVSGIVGRSVVIHAAEKGGPRIACANVTTVRASKARLSSWFGPGVYGGQVNFSQDVPKGPTTIRVSLNNLRSSAGGYHVHILPIKPDSATPCSNADIQGHFNPLAWNTSRSPTPKAGTVDQYELGDISGKFGMLNGQNDSEALFEDPDMPLTGPHSVVGRSLVVHHRSGARMRCADILAERSADGQWTVAKALFQGRVAGTVSLTPQVSLFITNNRVDVNDSVCSGVGSTFNPFNMNSSSSSCSLEKPLSCVVGEISARQGNVTLNERQLYTDSIIQLSGDHTVVHRSLVLKNGNNIIACATILPESSSAEQVFPNVTDFSRYDFRKRVANVLQMEIARVTILPGGPKSVSGGRCQEVNFMVSGKAEKDQFNIWKMYCMQHTTKHQTSEKVS</sequence>
<feature type="domain" description="Superoxide dismutase copper/zinc binding" evidence="1">
    <location>
        <begin position="412"/>
        <end position="558"/>
    </location>
</feature>
<dbReference type="PANTHER" id="PTHR20910">
    <property type="entry name" value="AGAP001623-PA"/>
    <property type="match status" value="1"/>
</dbReference>
<name>A0A8S4BAH7_9TELE</name>